<reference evidence="2 3" key="1">
    <citation type="submission" date="2020-04" db="EMBL/GenBank/DDBJ databases">
        <title>Molecular characterization of pseudomonads from Agaricus bisporus reveal novel blotch 2 pathogens in Western Europe.</title>
        <authorList>
            <person name="Taparia T."/>
            <person name="Krijger M."/>
            <person name="Haynes E."/>
            <person name="Elpinstone J.G."/>
            <person name="Noble R."/>
            <person name="Van Der Wolf J."/>
        </authorList>
    </citation>
    <scope>NUCLEOTIDE SEQUENCE [LARGE SCALE GENOMIC DNA]</scope>
    <source>
        <strain evidence="2 3">IPO3738</strain>
    </source>
</reference>
<protein>
    <submittedName>
        <fullName evidence="2">DUF1853 family protein</fullName>
    </submittedName>
</protein>
<evidence type="ECO:0000256" key="1">
    <source>
        <dbReference type="SAM" id="MobiDB-lite"/>
    </source>
</evidence>
<name>A0A7Y8CB62_9PSED</name>
<dbReference type="GeneID" id="57662885"/>
<dbReference type="AlphaFoldDB" id="A0A7Y8CB62"/>
<dbReference type="EMBL" id="JACAQE010000001">
    <property type="protein sequence ID" value="NWC12389.1"/>
    <property type="molecule type" value="Genomic_DNA"/>
</dbReference>
<organism evidence="2 3">
    <name type="scientific">Pseudomonas gingeri</name>
    <dbReference type="NCBI Taxonomy" id="117681"/>
    <lineage>
        <taxon>Bacteria</taxon>
        <taxon>Pseudomonadati</taxon>
        <taxon>Pseudomonadota</taxon>
        <taxon>Gammaproteobacteria</taxon>
        <taxon>Pseudomonadales</taxon>
        <taxon>Pseudomonadaceae</taxon>
        <taxon>Pseudomonas</taxon>
    </lineage>
</organism>
<dbReference type="Proteomes" id="UP000517547">
    <property type="component" value="Unassembled WGS sequence"/>
</dbReference>
<proteinExistence type="predicted"/>
<dbReference type="RefSeq" id="WP_017127843.1">
    <property type="nucleotide sequence ID" value="NZ_JACAOK010000012.1"/>
</dbReference>
<accession>A0A7Y8CB62</accession>
<dbReference type="Pfam" id="PF08907">
    <property type="entry name" value="DUF1853"/>
    <property type="match status" value="1"/>
</dbReference>
<sequence>MILFPGLLNLPRQLRHPEVRDLAWVILAPPMLLDTPWPQRHPLAGSDWVEAPQQLEHWLRQLDRDSSALQHWLALGATRRLGLYYERLWQFAVQQAPGIELIGANLPIRREGHTLGELDMLLRDRDGVHHLELAIKLYLGPQQGQGEDAAHWLGPGCHDRLDRKLAHLSQHQLPISARPESREALAALGIQAFSAQLWLGGYLLYPWPGTSRAPRGAHPQHLHGRWLHQRDWADFRTQSPPGRWQPLPRHAWLAPAHYSEDQAWTEERLDDWLDQLDPLAPAQLLVRLSKNSEGDWEEAERLFLVADLWPNVPGTLDRVAISPRTGATPAPPGSPAAPAGSGRSRP</sequence>
<feature type="region of interest" description="Disordered" evidence="1">
    <location>
        <begin position="319"/>
        <end position="346"/>
    </location>
</feature>
<comment type="caution">
    <text evidence="2">The sequence shown here is derived from an EMBL/GenBank/DDBJ whole genome shotgun (WGS) entry which is preliminary data.</text>
</comment>
<evidence type="ECO:0000313" key="2">
    <source>
        <dbReference type="EMBL" id="NWC12389.1"/>
    </source>
</evidence>
<feature type="compositionally biased region" description="Low complexity" evidence="1">
    <location>
        <begin position="336"/>
        <end position="346"/>
    </location>
</feature>
<evidence type="ECO:0000313" key="3">
    <source>
        <dbReference type="Proteomes" id="UP000517547"/>
    </source>
</evidence>
<gene>
    <name evidence="2" type="ORF">HX845_01930</name>
</gene>
<dbReference type="InterPro" id="IPR015003">
    <property type="entry name" value="DUF1853"/>
</dbReference>